<reference evidence="1" key="1">
    <citation type="submission" date="2021-03" db="EMBL/GenBank/DDBJ databases">
        <title>Draft genome sequence of rust myrtle Austropuccinia psidii MF-1, a brazilian biotype.</title>
        <authorList>
            <person name="Quecine M.C."/>
            <person name="Pachon D.M.R."/>
            <person name="Bonatelli M.L."/>
            <person name="Correr F.H."/>
            <person name="Franceschini L.M."/>
            <person name="Leite T.F."/>
            <person name="Margarido G.R.A."/>
            <person name="Almeida C.A."/>
            <person name="Ferrarezi J.A."/>
            <person name="Labate C.A."/>
        </authorList>
    </citation>
    <scope>NUCLEOTIDE SEQUENCE</scope>
    <source>
        <strain evidence="1">MF-1</strain>
    </source>
</reference>
<gene>
    <name evidence="1" type="ORF">O181_121320</name>
</gene>
<dbReference type="EMBL" id="AVOT02110395">
    <property type="protein sequence ID" value="MBW0581605.1"/>
    <property type="molecule type" value="Genomic_DNA"/>
</dbReference>
<organism evidence="1 2">
    <name type="scientific">Austropuccinia psidii MF-1</name>
    <dbReference type="NCBI Taxonomy" id="1389203"/>
    <lineage>
        <taxon>Eukaryota</taxon>
        <taxon>Fungi</taxon>
        <taxon>Dikarya</taxon>
        <taxon>Basidiomycota</taxon>
        <taxon>Pucciniomycotina</taxon>
        <taxon>Pucciniomycetes</taxon>
        <taxon>Pucciniales</taxon>
        <taxon>Sphaerophragmiaceae</taxon>
        <taxon>Austropuccinia</taxon>
    </lineage>
</organism>
<keyword evidence="2" id="KW-1185">Reference proteome</keyword>
<protein>
    <submittedName>
        <fullName evidence="1">Uncharacterized protein</fullName>
    </submittedName>
</protein>
<comment type="caution">
    <text evidence="1">The sequence shown here is derived from an EMBL/GenBank/DDBJ whole genome shotgun (WGS) entry which is preliminary data.</text>
</comment>
<sequence>MSLKARTHFNTICNICVFAPHWLPPPQCLACLRACTALKMRLQHFPPISVLTPPYAFTPTPLPSLRCGTPFGVGLVKAVLEGEITGKQF</sequence>
<accession>A0A9Q3KM18</accession>
<name>A0A9Q3KM18_9BASI</name>
<evidence type="ECO:0000313" key="1">
    <source>
        <dbReference type="EMBL" id="MBW0581605.1"/>
    </source>
</evidence>
<evidence type="ECO:0000313" key="2">
    <source>
        <dbReference type="Proteomes" id="UP000765509"/>
    </source>
</evidence>
<dbReference type="Proteomes" id="UP000765509">
    <property type="component" value="Unassembled WGS sequence"/>
</dbReference>
<dbReference type="AlphaFoldDB" id="A0A9Q3KM18"/>
<proteinExistence type="predicted"/>